<keyword evidence="2" id="KW-1185">Reference proteome</keyword>
<organism evidence="1 2">
    <name type="scientific">Anopheles arabiensis</name>
    <name type="common">Mosquito</name>
    <dbReference type="NCBI Taxonomy" id="7173"/>
    <lineage>
        <taxon>Eukaryota</taxon>
        <taxon>Metazoa</taxon>
        <taxon>Ecdysozoa</taxon>
        <taxon>Arthropoda</taxon>
        <taxon>Hexapoda</taxon>
        <taxon>Insecta</taxon>
        <taxon>Pterygota</taxon>
        <taxon>Neoptera</taxon>
        <taxon>Endopterygota</taxon>
        <taxon>Diptera</taxon>
        <taxon>Nematocera</taxon>
        <taxon>Culicoidea</taxon>
        <taxon>Culicidae</taxon>
        <taxon>Anophelinae</taxon>
        <taxon>Anopheles</taxon>
    </lineage>
</organism>
<evidence type="ECO:0000313" key="2">
    <source>
        <dbReference type="Proteomes" id="UP000075840"/>
    </source>
</evidence>
<dbReference type="VEuPathDB" id="VectorBase:AARA014407"/>
<accession>A0A182IG01</accession>
<sequence length="56" mass="6443">RKKQTKSNQKRTSSEVELRKDTVCCIQVIQPGSLKEYRSYCRFSVHYHSSSSSSSS</sequence>
<protein>
    <submittedName>
        <fullName evidence="1">Uncharacterized protein</fullName>
    </submittedName>
</protein>
<name>A0A182IG01_ANOAR</name>
<dbReference type="AlphaFoldDB" id="A0A182IG01"/>
<proteinExistence type="predicted"/>
<dbReference type="Proteomes" id="UP000075840">
    <property type="component" value="Unassembled WGS sequence"/>
</dbReference>
<dbReference type="EnsemblMetazoa" id="AARA014407-RA">
    <property type="protein sequence ID" value="AARA014407-PA"/>
    <property type="gene ID" value="AARA014407"/>
</dbReference>
<reference evidence="1" key="1">
    <citation type="submission" date="2022-08" db="UniProtKB">
        <authorList>
            <consortium name="EnsemblMetazoa"/>
        </authorList>
    </citation>
    <scope>IDENTIFICATION</scope>
    <source>
        <strain evidence="1">Dongola</strain>
    </source>
</reference>
<evidence type="ECO:0000313" key="1">
    <source>
        <dbReference type="EnsemblMetazoa" id="AARA014407-PA"/>
    </source>
</evidence>
<dbReference type="EMBL" id="APCN01000538">
    <property type="status" value="NOT_ANNOTATED_CDS"/>
    <property type="molecule type" value="Genomic_DNA"/>
</dbReference>